<dbReference type="RefSeq" id="WP_122129466.1">
    <property type="nucleotide sequence ID" value="NZ_CP033230.1"/>
</dbReference>
<dbReference type="AlphaFoldDB" id="A0A3G2UNS3"/>
<accession>A0A3G2UNS3</accession>
<protein>
    <submittedName>
        <fullName evidence="1">Uncharacterized protein</fullName>
    </submittedName>
</protein>
<evidence type="ECO:0000313" key="2">
    <source>
        <dbReference type="Proteomes" id="UP000280708"/>
    </source>
</evidence>
<evidence type="ECO:0000313" key="1">
    <source>
        <dbReference type="EMBL" id="AYO76455.1"/>
    </source>
</evidence>
<name>A0A3G2UNS3_SPHYA</name>
<sequence length="101" mass="10858">MSSNIRFAQPVMTLMRCETVKPMVLERLSSSGIEDDAGAAGVGVDVVDGEPMLFVSLHTGEREALFARFDLDGAQAFVGLLIRTLGDFARNGRGAPAERMN</sequence>
<organism evidence="1 2">
    <name type="scientific">Sphingobium yanoikuyae</name>
    <name type="common">Sphingomonas yanoikuyae</name>
    <dbReference type="NCBI Taxonomy" id="13690"/>
    <lineage>
        <taxon>Bacteria</taxon>
        <taxon>Pseudomonadati</taxon>
        <taxon>Pseudomonadota</taxon>
        <taxon>Alphaproteobacteria</taxon>
        <taxon>Sphingomonadales</taxon>
        <taxon>Sphingomonadaceae</taxon>
        <taxon>Sphingobium</taxon>
    </lineage>
</organism>
<proteinExistence type="predicted"/>
<dbReference type="EMBL" id="CP033230">
    <property type="protein sequence ID" value="AYO76455.1"/>
    <property type="molecule type" value="Genomic_DNA"/>
</dbReference>
<dbReference type="Proteomes" id="UP000280708">
    <property type="component" value="Chromosome"/>
</dbReference>
<reference evidence="1 2" key="1">
    <citation type="submission" date="2018-10" db="EMBL/GenBank/DDBJ databases">
        <title>Characterization and genome analysis of a novel bacterium Sphingobium yanoikuyae SJTF8 capable of degrading PAHs.</title>
        <authorList>
            <person name="Yin C."/>
            <person name="Xiong W."/>
            <person name="Liang R."/>
        </authorList>
    </citation>
    <scope>NUCLEOTIDE SEQUENCE [LARGE SCALE GENOMIC DNA]</scope>
    <source>
        <strain evidence="1 2">SJTF8</strain>
    </source>
</reference>
<gene>
    <name evidence="1" type="ORF">EBF16_05550</name>
</gene>